<dbReference type="Proteomes" id="UP001527866">
    <property type="component" value="Unassembled WGS sequence"/>
</dbReference>
<dbReference type="CDD" id="cd12797">
    <property type="entry name" value="M23_peptidase"/>
    <property type="match status" value="1"/>
</dbReference>
<dbReference type="RefSeq" id="WP_270687767.1">
    <property type="nucleotide sequence ID" value="NZ_JAQFWQ010000064.1"/>
</dbReference>
<organism evidence="3 4">
    <name type="scientific">Nocardiopsis endophytica</name>
    <dbReference type="NCBI Taxonomy" id="3018445"/>
    <lineage>
        <taxon>Bacteria</taxon>
        <taxon>Bacillati</taxon>
        <taxon>Actinomycetota</taxon>
        <taxon>Actinomycetes</taxon>
        <taxon>Streptosporangiales</taxon>
        <taxon>Nocardiopsidaceae</taxon>
        <taxon>Nocardiopsis</taxon>
    </lineage>
</organism>
<dbReference type="InterPro" id="IPR050570">
    <property type="entry name" value="Cell_wall_metabolism_enzyme"/>
</dbReference>
<evidence type="ECO:0000259" key="2">
    <source>
        <dbReference type="Pfam" id="PF01551"/>
    </source>
</evidence>
<dbReference type="PANTHER" id="PTHR21666:SF270">
    <property type="entry name" value="MUREIN HYDROLASE ACTIVATOR ENVC"/>
    <property type="match status" value="1"/>
</dbReference>
<keyword evidence="1" id="KW-0732">Signal</keyword>
<name>A0ABT4U7R3_9ACTN</name>
<dbReference type="Pfam" id="PF01551">
    <property type="entry name" value="Peptidase_M23"/>
    <property type="match status" value="1"/>
</dbReference>
<feature type="signal peptide" evidence="1">
    <location>
        <begin position="1"/>
        <end position="38"/>
    </location>
</feature>
<evidence type="ECO:0000313" key="3">
    <source>
        <dbReference type="EMBL" id="MDA2812995.1"/>
    </source>
</evidence>
<dbReference type="EMBL" id="JAQFWQ010000064">
    <property type="protein sequence ID" value="MDA2812995.1"/>
    <property type="molecule type" value="Genomic_DNA"/>
</dbReference>
<dbReference type="PANTHER" id="PTHR21666">
    <property type="entry name" value="PEPTIDASE-RELATED"/>
    <property type="match status" value="1"/>
</dbReference>
<evidence type="ECO:0000313" key="4">
    <source>
        <dbReference type="Proteomes" id="UP001527866"/>
    </source>
</evidence>
<evidence type="ECO:0000256" key="1">
    <source>
        <dbReference type="SAM" id="SignalP"/>
    </source>
</evidence>
<feature type="chain" id="PRO_5045682331" evidence="1">
    <location>
        <begin position="39"/>
        <end position="208"/>
    </location>
</feature>
<sequence>MNGSDTPPATGFSRRAALGLTAAAAAAPVLLSPAPASASEGVSAKAERCRPRFFVPFPCGEEWHAYTHDWHWEPDRQVDWRRADGSPSEGAAVAAAAAGYVIEAAVQPPDSQYAGVSLLRIYHGRGWESRYYHMPVESMPRRGTRVHAGEQVGTVGGVGLTPDDPTGPHLHFEQWAFGRMAPLHLLGGEFVPPRRPEMALVESDNCHL</sequence>
<dbReference type="InterPro" id="IPR011055">
    <property type="entry name" value="Dup_hybrid_motif"/>
</dbReference>
<protein>
    <submittedName>
        <fullName evidence="3">M23 family metallopeptidase</fullName>
    </submittedName>
</protein>
<dbReference type="SUPFAM" id="SSF51261">
    <property type="entry name" value="Duplicated hybrid motif"/>
    <property type="match status" value="1"/>
</dbReference>
<accession>A0ABT4U7R3</accession>
<dbReference type="InterPro" id="IPR016047">
    <property type="entry name" value="M23ase_b-sheet_dom"/>
</dbReference>
<gene>
    <name evidence="3" type="ORF">O4J56_20285</name>
</gene>
<comment type="caution">
    <text evidence="3">The sequence shown here is derived from an EMBL/GenBank/DDBJ whole genome shotgun (WGS) entry which is preliminary data.</text>
</comment>
<keyword evidence="4" id="KW-1185">Reference proteome</keyword>
<proteinExistence type="predicted"/>
<dbReference type="InterPro" id="IPR006311">
    <property type="entry name" value="TAT_signal"/>
</dbReference>
<dbReference type="Gene3D" id="2.70.70.10">
    <property type="entry name" value="Glucose Permease (Domain IIA)"/>
    <property type="match status" value="1"/>
</dbReference>
<dbReference type="PROSITE" id="PS51318">
    <property type="entry name" value="TAT"/>
    <property type="match status" value="1"/>
</dbReference>
<feature type="domain" description="M23ase beta-sheet core" evidence="2">
    <location>
        <begin position="87"/>
        <end position="176"/>
    </location>
</feature>
<reference evidence="3 4" key="1">
    <citation type="submission" date="2023-01" db="EMBL/GenBank/DDBJ databases">
        <title>Draft genome sequence of Nocardiopsis sp. RSe5-2 isolated from halophytes.</title>
        <authorList>
            <person name="Duangmal K."/>
            <person name="Chantavorakit T."/>
        </authorList>
    </citation>
    <scope>NUCLEOTIDE SEQUENCE [LARGE SCALE GENOMIC DNA]</scope>
    <source>
        <strain evidence="3 4">RSe5-2</strain>
    </source>
</reference>